<reference evidence="1" key="1">
    <citation type="submission" date="2022-02" db="EMBL/GenBank/DDBJ databases">
        <title>Vibrio sp. nov, a new bacterium isolated from seawater.</title>
        <authorList>
            <person name="Yuan Y."/>
        </authorList>
    </citation>
    <scope>NUCLEOTIDE SEQUENCE</scope>
    <source>
        <strain evidence="1">ZSDZ65</strain>
    </source>
</reference>
<sequence length="104" mass="10953">MHVHLETFQKNAPDAYLAEEAGEKMSDYLETTPEETAKIGAGVLSNMAIGVGALNPVSGTVMAIGTWGLDPSWSNFIGMMTGPTGKVGGVVDDAIYYGTPVFKQ</sequence>
<evidence type="ECO:0000313" key="1">
    <source>
        <dbReference type="EMBL" id="MCW8347341.1"/>
    </source>
</evidence>
<proteinExistence type="predicted"/>
<dbReference type="RefSeq" id="WP_265675870.1">
    <property type="nucleotide sequence ID" value="NZ_JAKRRY010000021.1"/>
</dbReference>
<comment type="caution">
    <text evidence="1">The sequence shown here is derived from an EMBL/GenBank/DDBJ whole genome shotgun (WGS) entry which is preliminary data.</text>
</comment>
<feature type="non-terminal residue" evidence="1">
    <location>
        <position position="104"/>
    </location>
</feature>
<dbReference type="AlphaFoldDB" id="A0A9X3CQ41"/>
<dbReference type="Proteomes" id="UP001155587">
    <property type="component" value="Unassembled WGS sequence"/>
</dbReference>
<name>A0A9X3CQ41_9VIBR</name>
<accession>A0A9X3CQ41</accession>
<organism evidence="1 2">
    <name type="scientific">Vibrio qingdaonensis</name>
    <dbReference type="NCBI Taxonomy" id="2829491"/>
    <lineage>
        <taxon>Bacteria</taxon>
        <taxon>Pseudomonadati</taxon>
        <taxon>Pseudomonadota</taxon>
        <taxon>Gammaproteobacteria</taxon>
        <taxon>Vibrionales</taxon>
        <taxon>Vibrionaceae</taxon>
        <taxon>Vibrio</taxon>
    </lineage>
</organism>
<gene>
    <name evidence="1" type="ORF">MD535_15140</name>
</gene>
<protein>
    <submittedName>
        <fullName evidence="1">Uncharacterized protein</fullName>
    </submittedName>
</protein>
<keyword evidence="2" id="KW-1185">Reference proteome</keyword>
<dbReference type="EMBL" id="JAKRRY010000021">
    <property type="protein sequence ID" value="MCW8347341.1"/>
    <property type="molecule type" value="Genomic_DNA"/>
</dbReference>
<evidence type="ECO:0000313" key="2">
    <source>
        <dbReference type="Proteomes" id="UP001155587"/>
    </source>
</evidence>